<proteinExistence type="inferred from homology"/>
<dbReference type="Bgee" id="ENSGACG00000003003">
    <property type="expression patterns" value="Expressed in zone of skin and 3 other cell types or tissues"/>
</dbReference>
<keyword evidence="10 13" id="KW-0505">Motor protein</keyword>
<dbReference type="SMART" id="SM00015">
    <property type="entry name" value="IQ"/>
    <property type="match status" value="1"/>
</dbReference>
<keyword evidence="19" id="KW-1185">Reference proteome</keyword>
<feature type="region of interest" description="Disordered" evidence="15">
    <location>
        <begin position="1524"/>
        <end position="1544"/>
    </location>
</feature>
<dbReference type="FunFam" id="3.40.850.10:FF:000024">
    <property type="entry name" value="Myosin heavy chain, isoform J"/>
    <property type="match status" value="1"/>
</dbReference>
<dbReference type="InterPro" id="IPR004009">
    <property type="entry name" value="SH3_Myosin"/>
</dbReference>
<feature type="compositionally biased region" description="Polar residues" evidence="15">
    <location>
        <begin position="2007"/>
        <end position="2017"/>
    </location>
</feature>
<reference evidence="18" key="2">
    <citation type="submission" date="2025-08" db="UniProtKB">
        <authorList>
            <consortium name="Ensembl"/>
        </authorList>
    </citation>
    <scope>IDENTIFICATION</scope>
</reference>
<evidence type="ECO:0000256" key="7">
    <source>
        <dbReference type="ARBA" id="ARBA00022840"/>
    </source>
</evidence>
<dbReference type="FunFam" id="1.20.5.370:FF:000007">
    <property type="entry name" value="Myosin heavy chain"/>
    <property type="match status" value="1"/>
</dbReference>
<keyword evidence="6 13" id="KW-0547">Nucleotide-binding</keyword>
<dbReference type="PANTHER" id="PTHR45615:SF44">
    <property type="entry name" value="MYOSIN HEAVY CHAIN 4-RELATED"/>
    <property type="match status" value="1"/>
</dbReference>
<comment type="similarity">
    <text evidence="2 13">Belongs to the TRAFAC class myosin-kinesin ATPase superfamily. Myosin family.</text>
</comment>
<feature type="coiled-coil region" evidence="14">
    <location>
        <begin position="838"/>
        <end position="1258"/>
    </location>
</feature>
<dbReference type="Gene3D" id="1.20.5.340">
    <property type="match status" value="5"/>
</dbReference>
<evidence type="ECO:0000313" key="19">
    <source>
        <dbReference type="Proteomes" id="UP000007635"/>
    </source>
</evidence>
<dbReference type="Gene3D" id="1.10.10.820">
    <property type="match status" value="1"/>
</dbReference>
<evidence type="ECO:0000259" key="17">
    <source>
        <dbReference type="PROSITE" id="PS51844"/>
    </source>
</evidence>
<dbReference type="Pfam" id="PF01576">
    <property type="entry name" value="Myosin_tail_1"/>
    <property type="match status" value="2"/>
</dbReference>
<dbReference type="PROSITE" id="PS51844">
    <property type="entry name" value="SH3_LIKE"/>
    <property type="match status" value="1"/>
</dbReference>
<dbReference type="GO" id="GO:0030016">
    <property type="term" value="C:myofibril"/>
    <property type="evidence" value="ECO:0007669"/>
    <property type="project" value="UniProtKB-SubCell"/>
</dbReference>
<evidence type="ECO:0000256" key="1">
    <source>
        <dbReference type="ARBA" id="ARBA00004657"/>
    </source>
</evidence>
<dbReference type="FunFam" id="1.20.5.370:FF:000001">
    <property type="entry name" value="Myosin heavy chain"/>
    <property type="match status" value="1"/>
</dbReference>
<dbReference type="GO" id="GO:0032982">
    <property type="term" value="C:myosin filament"/>
    <property type="evidence" value="ECO:0007669"/>
    <property type="project" value="UniProtKB-KW"/>
</dbReference>
<evidence type="ECO:0000256" key="4">
    <source>
        <dbReference type="ARBA" id="ARBA00022481"/>
    </source>
</evidence>
<reference evidence="18 19" key="1">
    <citation type="journal article" date="2021" name="G3 (Bethesda)">
        <title>Improved contiguity of the threespine stickleback genome using long-read sequencing.</title>
        <authorList>
            <person name="Nath S."/>
            <person name="Shaw D.E."/>
            <person name="White M.A."/>
        </authorList>
    </citation>
    <scope>NUCLEOTIDE SEQUENCE [LARGE SCALE GENOMIC DNA]</scope>
    <source>
        <strain evidence="18 19">Lake Benthic</strain>
    </source>
</reference>
<keyword evidence="3" id="KW-0787">Thick filament</keyword>
<dbReference type="SUPFAM" id="SSF52540">
    <property type="entry name" value="P-loop containing nucleoside triphosphate hydrolases"/>
    <property type="match status" value="1"/>
</dbReference>
<evidence type="ECO:0000259" key="16">
    <source>
        <dbReference type="PROSITE" id="PS51456"/>
    </source>
</evidence>
<feature type="domain" description="Myosin motor" evidence="16">
    <location>
        <begin position="87"/>
        <end position="774"/>
    </location>
</feature>
<dbReference type="FunFam" id="1.20.5.340:FF:000006">
    <property type="entry name" value="Myosin heavy chain"/>
    <property type="match status" value="1"/>
</dbReference>
<dbReference type="Ensembl" id="ENSGACT00000003951.2">
    <property type="protein sequence ID" value="ENSGACP00000003937.2"/>
    <property type="gene ID" value="ENSGACG00000032827.1"/>
</dbReference>
<feature type="domain" description="Myosin N-terminal SH3-like" evidence="17">
    <location>
        <begin position="33"/>
        <end position="83"/>
    </location>
</feature>
<feature type="region of interest" description="Actin-binding" evidence="13">
    <location>
        <begin position="651"/>
        <end position="673"/>
    </location>
</feature>
<evidence type="ECO:0008006" key="20">
    <source>
        <dbReference type="Google" id="ProtNLM"/>
    </source>
</evidence>
<dbReference type="SMART" id="SM00242">
    <property type="entry name" value="MYSc"/>
    <property type="match status" value="1"/>
</dbReference>
<dbReference type="InParanoid" id="G3NF36"/>
<dbReference type="PANTHER" id="PTHR45615">
    <property type="entry name" value="MYOSIN HEAVY CHAIN, NON-MUSCLE"/>
    <property type="match status" value="1"/>
</dbReference>
<evidence type="ECO:0000256" key="2">
    <source>
        <dbReference type="ARBA" id="ARBA00008314"/>
    </source>
</evidence>
<dbReference type="FunFam" id="1.20.5.370:FF:000008">
    <property type="entry name" value="Myosin heavy chain"/>
    <property type="match status" value="1"/>
</dbReference>
<sequence length="2086" mass="239587">MSTDAEMATYGKAAIYLRKPERERIEAQSAPFDAKSAVYVQDTKELYLKAKVIKRDGGKVTVKVLTTEEERTVKEEEIFPMNPPKYDKIEDMAMMTHLNEASVLYNLKERYAAWMIYTYSGLFCATVNPYKWLPVYDAECVSAYRGKKRMEAPPHIFSVSDNAFQFMATDRENQSVLITGESGAGKTVNTKRVIQYFATISVGGPKRDASKGSLEDQIIAANPLLEAYGNAKTVRNDNSSRFGKFIRIHFGTTGKLSSADIETYLLEKSRVTFQLPDERGYHIFYQMMTAHKPELLDLCLITTNPYDFPMCSMGQITVASIDDKVELEATDNAIDILGFSNEEKLSIYKMTGAVLHHGNMKFKQKQREEQAEPDGTEEADKVAYLLGLNSADMLKALCYPRVKVGNEYVTKGQTVPQVMNSVPALAKSIYEKMFLWMVIRINQMLDTKQPRQFYIGVLDIAGFEIFDFNTLEQLCINFTNEKLQQFFNHTMFVLEQEEYKKEGIIWEFIDFGMDLAACIELIEKPMGIFSILEEECMFPKATDTSFKNKLYDQHLGKNKAFEKPKPTKGKAEAHFSLVHYAGTVDYNINGWLDKNKDPLNESVIQLYQKSSVKLLPVLYPPVVEEVGGSKKGGKKKGGSMQTVSSQFRENLGKLMTNLRSTHPHFVRCLIPNESKTPGLMENFLVIHQLRCNGVLEGIRICRKGFPSRILYADFKQRYKVLNASVIPEGQFIDNKKASEKLLGSIDVPHDEYKFGHTKVFFKAGLLGTLEEMRDEKLASLVTMTQALCRGYVMRKEYVKMTERREAIYTIQYNIRSFMNVKHWPWMKVYYKIKPLLKSAETEKELANMKENYDKMKTDLAAALAKKKELEEKMVSLLQEKNDLQMQVASEGDNLSDAEERCEGLIKSKIQLEAKLKETTERLEDEEEINAELTAKKRKLEDECSELKKDIDDLELTLAKVEKEKHATENKVKNLTEEMASQDESIAKLTKEKKALQEAHQQTLDDLQAEEDKVNTLTKSKTKLEQQVDDLEGSLEQEKKLRMDLERAKRKLEGDLKLSQESVMDLENDKQQSDEKIKKKDFEISQFLSKIEDEQSLGAQLQKKIKELQARIEELEEEIEAERAARAKVEKQRADLSRELEEISERLEEAGGATAAQIEMNKKREAEFQKLRRDLEESTLQHESTAAALRKKQADSVAELGEQIDNLQRVKQKLEKEKSEYKMEIDDLSSNMENVAKAKGNLEKMCRTLEDQFSELKTKNDENVRQINDSNAQKARLLTENGEFSRQLEEKEALVSQLTRGKQAFTQQIEELKRQVEEEVKAKNALAHGMQSARHDCDLLREQFEEEQEAKAELQRGMSKANGEVSQWRSKYETDAIQRTEELEESKKKLAQRLQEAEEQIEAVNSKCASLEKTKQRLQSEVEDLMIDVERANGLAANLDKKQRNFDKVLADWKQKYEEGQAELEGAMKEARSLSTELFKMKNSYEEALDQLETMKRENKNLQQEISDLTEQIGETGKSIHELEKSKKQIKRNSQRITDSMQSTLDAEVRSRNDAMRIKKKMEGDLNEMEIQLSHANRQAAESQKQLRNVQTQLKDAQLHLDDAVRAQEDFKEQAAMVDRRNGLMMAEIEELRAALEQTERSRKTAEQELVDASERVGLLHSQNTSLMNTKKKLESDLVQVQGEVDDTVQEARNAEEKAKKAITDAAMMAEELKKEQDTSSHLERMKKNLEVAVKDLQHRLDEAENLAMKGGKKQLQKLESRVRELETEAKAELQRGMSKANGEVSQWRSKYETDAIQRTEELEESKKKLAQRLQEAEEQIEAVNSKCASLEKTKQRLQSEVEDLMIDVERANGLAANLDKKQRNFDKVLADWKQKYEEGQAELEGAMKEARSLSTELFKMKNSYEEALDQLETMKRENKNLQQEISDLTEQIGETGKSIHELEKSKKQVETEKTEIQTALEEAEGTLEHEESKILRVQLELNQIKGEVDRKLAEKDEEMEQIKRNSQRITDSMQSTLDAEVRSRNDAMRIKKKMEGDLNEMEIQLSHANRQAAESQKQLRNVQTQLKDAQLHLDDAVRAQEDFKEQ</sequence>
<dbReference type="GO" id="GO:0051015">
    <property type="term" value="F:actin filament binding"/>
    <property type="evidence" value="ECO:0007669"/>
    <property type="project" value="InterPro"/>
</dbReference>
<dbReference type="InterPro" id="IPR036961">
    <property type="entry name" value="Kinesin_motor_dom_sf"/>
</dbReference>
<keyword evidence="11" id="KW-0514">Muscle protein</keyword>
<dbReference type="FunCoup" id="G3NF36">
    <property type="interactions" value="93"/>
</dbReference>
<feature type="binding site" evidence="13">
    <location>
        <begin position="180"/>
        <end position="187"/>
    </location>
    <ligand>
        <name>ATP</name>
        <dbReference type="ChEBI" id="CHEBI:30616"/>
    </ligand>
</feature>
<dbReference type="FunFam" id="1.20.120.720:FF:000001">
    <property type="entry name" value="Myosin heavy chain, muscle"/>
    <property type="match status" value="1"/>
</dbReference>
<dbReference type="Gene3D" id="3.40.850.10">
    <property type="entry name" value="Kinesin motor domain"/>
    <property type="match status" value="1"/>
</dbReference>
<evidence type="ECO:0000256" key="14">
    <source>
        <dbReference type="SAM" id="Coils"/>
    </source>
</evidence>
<dbReference type="GO" id="GO:0005524">
    <property type="term" value="F:ATP binding"/>
    <property type="evidence" value="ECO:0007669"/>
    <property type="project" value="UniProtKB-UniRule"/>
</dbReference>
<dbReference type="Gene3D" id="1.20.5.370">
    <property type="match status" value="7"/>
</dbReference>
<evidence type="ECO:0000256" key="11">
    <source>
        <dbReference type="ARBA" id="ARBA00023179"/>
    </source>
</evidence>
<dbReference type="Pfam" id="PF02736">
    <property type="entry name" value="Myosin_N"/>
    <property type="match status" value="1"/>
</dbReference>
<dbReference type="PROSITE" id="PS50096">
    <property type="entry name" value="IQ"/>
    <property type="match status" value="1"/>
</dbReference>
<feature type="compositionally biased region" description="Polar residues" evidence="15">
    <location>
        <begin position="1534"/>
        <end position="1544"/>
    </location>
</feature>
<dbReference type="FunFam" id="1.20.5.340:FF:000003">
    <property type="entry name" value="Myosin heavy chain"/>
    <property type="match status" value="2"/>
</dbReference>
<dbReference type="FunFam" id="1.20.5.340:FF:000004">
    <property type="entry name" value="Myosin heavy chain"/>
    <property type="match status" value="1"/>
</dbReference>
<dbReference type="PRINTS" id="PR00193">
    <property type="entry name" value="MYOSINHEAVY"/>
</dbReference>
<organism evidence="18 19">
    <name type="scientific">Gasterosteus aculeatus aculeatus</name>
    <name type="common">three-spined stickleback</name>
    <dbReference type="NCBI Taxonomy" id="481459"/>
    <lineage>
        <taxon>Eukaryota</taxon>
        <taxon>Metazoa</taxon>
        <taxon>Chordata</taxon>
        <taxon>Craniata</taxon>
        <taxon>Vertebrata</taxon>
        <taxon>Euteleostomi</taxon>
        <taxon>Actinopterygii</taxon>
        <taxon>Neopterygii</taxon>
        <taxon>Teleostei</taxon>
        <taxon>Neoteleostei</taxon>
        <taxon>Acanthomorphata</taxon>
        <taxon>Eupercaria</taxon>
        <taxon>Perciformes</taxon>
        <taxon>Cottioidei</taxon>
        <taxon>Gasterosteales</taxon>
        <taxon>Gasterosteidae</taxon>
        <taxon>Gasterosteus</taxon>
    </lineage>
</organism>
<evidence type="ECO:0000256" key="8">
    <source>
        <dbReference type="ARBA" id="ARBA00023054"/>
    </source>
</evidence>
<keyword evidence="5" id="KW-0963">Cytoplasm</keyword>
<evidence type="ECO:0000256" key="13">
    <source>
        <dbReference type="PROSITE-ProRule" id="PRU00782"/>
    </source>
</evidence>
<comment type="subcellular location">
    <subcellularLocation>
        <location evidence="1">Cytoplasm</location>
        <location evidence="1">Myofibril</location>
    </subcellularLocation>
</comment>
<evidence type="ECO:0000256" key="15">
    <source>
        <dbReference type="SAM" id="MobiDB-lite"/>
    </source>
</evidence>
<evidence type="ECO:0000313" key="18">
    <source>
        <dbReference type="Ensembl" id="ENSGACP00000003937.2"/>
    </source>
</evidence>
<dbReference type="GO" id="GO:0000146">
    <property type="term" value="F:microfilament motor activity"/>
    <property type="evidence" value="ECO:0007669"/>
    <property type="project" value="TreeGrafter"/>
</dbReference>
<dbReference type="PROSITE" id="PS51456">
    <property type="entry name" value="MYOSIN_MOTOR"/>
    <property type="match status" value="1"/>
</dbReference>
<dbReference type="SUPFAM" id="SSF90257">
    <property type="entry name" value="Myosin rod fragments"/>
    <property type="match status" value="5"/>
</dbReference>
<evidence type="ECO:0000256" key="10">
    <source>
        <dbReference type="ARBA" id="ARBA00023175"/>
    </source>
</evidence>
<feature type="region of interest" description="Disordered" evidence="15">
    <location>
        <begin position="1995"/>
        <end position="2027"/>
    </location>
</feature>
<dbReference type="InterPro" id="IPR008989">
    <property type="entry name" value="Myosin_S1_N"/>
</dbReference>
<dbReference type="CDD" id="cd01377">
    <property type="entry name" value="MYSc_class_II"/>
    <property type="match status" value="1"/>
</dbReference>
<dbReference type="FunFam" id="1.20.5.4820:FF:000001">
    <property type="entry name" value="Myosin heavy chain"/>
    <property type="match status" value="1"/>
</dbReference>
<dbReference type="FunFam" id="1.20.5.340:FF:000002">
    <property type="entry name" value="Myosin heavy chain"/>
    <property type="match status" value="1"/>
</dbReference>
<accession>G3NF36</accession>
<dbReference type="InterPro" id="IPR000048">
    <property type="entry name" value="IQ_motif_EF-hand-BS"/>
</dbReference>
<reference evidence="18" key="3">
    <citation type="submission" date="2025-09" db="UniProtKB">
        <authorList>
            <consortium name="Ensembl"/>
        </authorList>
    </citation>
    <scope>IDENTIFICATION</scope>
</reference>
<evidence type="ECO:0000256" key="6">
    <source>
        <dbReference type="ARBA" id="ARBA00022741"/>
    </source>
</evidence>
<keyword evidence="4" id="KW-0488">Methylation</keyword>
<dbReference type="FunFam" id="1.20.5.340:FF:000013">
    <property type="entry name" value="Myosin heavy chain"/>
    <property type="match status" value="1"/>
</dbReference>
<evidence type="ECO:0000256" key="9">
    <source>
        <dbReference type="ARBA" id="ARBA00023123"/>
    </source>
</evidence>
<evidence type="ECO:0000256" key="5">
    <source>
        <dbReference type="ARBA" id="ARBA00022490"/>
    </source>
</evidence>
<evidence type="ECO:0000256" key="3">
    <source>
        <dbReference type="ARBA" id="ARBA00022433"/>
    </source>
</evidence>
<dbReference type="InterPro" id="IPR001609">
    <property type="entry name" value="Myosin_head_motor_dom-like"/>
</dbReference>
<dbReference type="Gene3D" id="2.30.30.360">
    <property type="entry name" value="Myosin S1 fragment, N-terminal"/>
    <property type="match status" value="1"/>
</dbReference>
<dbReference type="GO" id="GO:0016460">
    <property type="term" value="C:myosin II complex"/>
    <property type="evidence" value="ECO:0007669"/>
    <property type="project" value="TreeGrafter"/>
</dbReference>
<name>G3NF36_GASAC</name>
<keyword evidence="7 13" id="KW-0067">ATP-binding</keyword>
<dbReference type="eggNOG" id="KOG0161">
    <property type="taxonomic scope" value="Eukaryota"/>
</dbReference>
<dbReference type="FunFam" id="1.20.5.370:FF:000002">
    <property type="entry name" value="Myosin heavy chain"/>
    <property type="match status" value="1"/>
</dbReference>
<dbReference type="FunFam" id="1.20.5.370:FF:000003">
    <property type="entry name" value="Myosin heavy chain"/>
    <property type="match status" value="2"/>
</dbReference>
<dbReference type="Gene3D" id="1.20.120.720">
    <property type="entry name" value="Myosin VI head, motor domain, U50 subdomain"/>
    <property type="match status" value="1"/>
</dbReference>
<keyword evidence="8 14" id="KW-0175">Coiled coil</keyword>
<dbReference type="FunFam" id="2.30.30.360:FF:000001">
    <property type="entry name" value="Myosin heavy chain"/>
    <property type="match status" value="1"/>
</dbReference>
<dbReference type="STRING" id="69293.ENSGACP00000003937"/>
<dbReference type="OMA" id="TELANWR"/>
<dbReference type="Gene3D" id="1.20.5.4820">
    <property type="match status" value="1"/>
</dbReference>
<keyword evidence="9 13" id="KW-0518">Myosin</keyword>
<dbReference type="Proteomes" id="UP000007635">
    <property type="component" value="Chromosome XIX"/>
</dbReference>
<dbReference type="Pfam" id="PF00063">
    <property type="entry name" value="Myosin_head"/>
    <property type="match status" value="1"/>
</dbReference>
<dbReference type="FunFam" id="1.20.58.530:FF:000001">
    <property type="entry name" value="Myosin heavy chain"/>
    <property type="match status" value="1"/>
</dbReference>
<protein>
    <recommendedName>
        <fullName evidence="20">Myosin heavy chain, fast skeletal muscle-like</fullName>
    </recommendedName>
</protein>
<keyword evidence="12 13" id="KW-0009">Actin-binding</keyword>
<dbReference type="GeneTree" id="ENSGT00940000163461"/>
<dbReference type="Gene3D" id="1.20.58.530">
    <property type="match status" value="1"/>
</dbReference>
<dbReference type="InterPro" id="IPR002928">
    <property type="entry name" value="Myosin_tail"/>
</dbReference>
<dbReference type="InterPro" id="IPR014751">
    <property type="entry name" value="XRCC4-like_C"/>
</dbReference>
<evidence type="ECO:0000256" key="12">
    <source>
        <dbReference type="ARBA" id="ARBA00023203"/>
    </source>
</evidence>
<dbReference type="FunFam" id="1.10.10.820:FF:000001">
    <property type="entry name" value="Myosin heavy chain"/>
    <property type="match status" value="1"/>
</dbReference>
<dbReference type="InterPro" id="IPR027417">
    <property type="entry name" value="P-loop_NTPase"/>
</dbReference>